<protein>
    <recommendedName>
        <fullName evidence="4">Protein kinase domain-containing protein</fullName>
    </recommendedName>
</protein>
<evidence type="ECO:0008006" key="4">
    <source>
        <dbReference type="Google" id="ProtNLM"/>
    </source>
</evidence>
<comment type="caution">
    <text evidence="2">The sequence shown here is derived from an EMBL/GenBank/DDBJ whole genome shotgun (WGS) entry which is preliminary data.</text>
</comment>
<dbReference type="Gene3D" id="3.30.70.2850">
    <property type="match status" value="1"/>
</dbReference>
<gene>
    <name evidence="2" type="ORF">Glove_355g25</name>
</gene>
<proteinExistence type="predicted"/>
<dbReference type="Proteomes" id="UP000266861">
    <property type="component" value="Unassembled WGS sequence"/>
</dbReference>
<dbReference type="AlphaFoldDB" id="A0A397HB51"/>
<organism evidence="2 3">
    <name type="scientific">Diversispora epigaea</name>
    <dbReference type="NCBI Taxonomy" id="1348612"/>
    <lineage>
        <taxon>Eukaryota</taxon>
        <taxon>Fungi</taxon>
        <taxon>Fungi incertae sedis</taxon>
        <taxon>Mucoromycota</taxon>
        <taxon>Glomeromycotina</taxon>
        <taxon>Glomeromycetes</taxon>
        <taxon>Diversisporales</taxon>
        <taxon>Diversisporaceae</taxon>
        <taxon>Diversispora</taxon>
    </lineage>
</organism>
<name>A0A397HB51_9GLOM</name>
<dbReference type="EMBL" id="PQFF01000324">
    <property type="protein sequence ID" value="RHZ60292.1"/>
    <property type="molecule type" value="Genomic_DNA"/>
</dbReference>
<evidence type="ECO:0000313" key="3">
    <source>
        <dbReference type="Proteomes" id="UP000266861"/>
    </source>
</evidence>
<evidence type="ECO:0000313" key="2">
    <source>
        <dbReference type="EMBL" id="RHZ60292.1"/>
    </source>
</evidence>
<evidence type="ECO:0000256" key="1">
    <source>
        <dbReference type="SAM" id="MobiDB-lite"/>
    </source>
</evidence>
<feature type="compositionally biased region" description="Acidic residues" evidence="1">
    <location>
        <begin position="137"/>
        <end position="176"/>
    </location>
</feature>
<accession>A0A397HB51</accession>
<sequence length="233" mass="27903">MDICPGCNQEYRGIKWCRKVIEWIPYDRFKDVKQIGKGRFGTIHYARWIDGLMDLLKIGILIINNRKDFKQKKMDICPGCNQEYRGIKWCRSCNSKHFQNDFKNWTNAQLNVDKGRKVIEWIPYDRFKDVKQIGKDEGEDEDNDDDDEDEDDDEDKEDDDEDEDEEEDEDNDDDEEVEVALKKFENFVNFKDVFNEMAIHLKTYVEYASIKFYGITQDPETHNMQKMKIFENI</sequence>
<dbReference type="OrthoDB" id="2318262at2759"/>
<feature type="region of interest" description="Disordered" evidence="1">
    <location>
        <begin position="132"/>
        <end position="176"/>
    </location>
</feature>
<reference evidence="2 3" key="1">
    <citation type="submission" date="2018-08" db="EMBL/GenBank/DDBJ databases">
        <title>Genome and evolution of the arbuscular mycorrhizal fungus Diversispora epigaea (formerly Glomus versiforme) and its bacterial endosymbionts.</title>
        <authorList>
            <person name="Sun X."/>
            <person name="Fei Z."/>
            <person name="Harrison M."/>
        </authorList>
    </citation>
    <scope>NUCLEOTIDE SEQUENCE [LARGE SCALE GENOMIC DNA]</scope>
    <source>
        <strain evidence="2 3">IT104</strain>
    </source>
</reference>
<keyword evidence="3" id="KW-1185">Reference proteome</keyword>